<protein>
    <submittedName>
        <fullName evidence="1">Uncharacterized protein</fullName>
    </submittedName>
</protein>
<gene>
    <name evidence="1" type="ORF">MLD38_039360</name>
</gene>
<dbReference type="Proteomes" id="UP001057402">
    <property type="component" value="Chromosome 12"/>
</dbReference>
<proteinExistence type="predicted"/>
<comment type="caution">
    <text evidence="1">The sequence shown here is derived from an EMBL/GenBank/DDBJ whole genome shotgun (WGS) entry which is preliminary data.</text>
</comment>
<sequence>MADMGGPCETCGVMGWDQFILTCEKCSTREHQYCTKILLMEPPCSWICEQCDLKMKQIPLTPLQQKDPPAVKEVEDNKRGKETRSLNTVKEKKVKYLPLEDVLKMPLGERGGSQFQSRRKDIPLMRQANKAKPHLQAKVRVGDTKVTMEKPPKMNPAVVDEVPTFQKREKKIQMPSASTISHAIGGLPGSNLSKVATNKDDLEKKDALSDAITRADIYRPHFPSAWVTWTGRFKFPEDSPANSYGDITFYAVSPGKVSRKASELSLSLPSDLLVELIPLSQLVVNLFPNSDPDLRDVGIYFAAEDASESGRSFRTYKNLVECLLSKEIALRCCLDGAELFIFTSKILNSDSQLLVTSGLKNKYFLWGVYRCTSRGDRSSSKKSLFSESACQKDENENSVCPDISSRDLEVEGLFGKEMAPSSMASVAGMENESCGIPGPSERIKVEVQPISPAIPGPRPKPQASVLTSESPANLKNWVTLDTSSAVRSEKGTAGAGGIISTSSGKWEYGFVFNLGRCNKRRADLWSLLQGLMLLWGQGYRAVRVRTDSESAMGLLKTAPSPEDPNGQLIIGCRDFLVRDWKCILSHIKVEENQLAHQLAEQFEGYSLGPTFLEAPPAELSELFQGKGLLMDCILR</sequence>
<name>A0ACB9L2K8_9MYRT</name>
<evidence type="ECO:0000313" key="2">
    <source>
        <dbReference type="Proteomes" id="UP001057402"/>
    </source>
</evidence>
<accession>A0ACB9L2K8</accession>
<reference evidence="2" key="1">
    <citation type="journal article" date="2023" name="Front. Plant Sci.">
        <title>Chromosomal-level genome assembly of Melastoma candidum provides insights into trichome evolution.</title>
        <authorList>
            <person name="Zhong Y."/>
            <person name="Wu W."/>
            <person name="Sun C."/>
            <person name="Zou P."/>
            <person name="Liu Y."/>
            <person name="Dai S."/>
            <person name="Zhou R."/>
        </authorList>
    </citation>
    <scope>NUCLEOTIDE SEQUENCE [LARGE SCALE GENOMIC DNA]</scope>
</reference>
<organism evidence="1 2">
    <name type="scientific">Melastoma candidum</name>
    <dbReference type="NCBI Taxonomy" id="119954"/>
    <lineage>
        <taxon>Eukaryota</taxon>
        <taxon>Viridiplantae</taxon>
        <taxon>Streptophyta</taxon>
        <taxon>Embryophyta</taxon>
        <taxon>Tracheophyta</taxon>
        <taxon>Spermatophyta</taxon>
        <taxon>Magnoliopsida</taxon>
        <taxon>eudicotyledons</taxon>
        <taxon>Gunneridae</taxon>
        <taxon>Pentapetalae</taxon>
        <taxon>rosids</taxon>
        <taxon>malvids</taxon>
        <taxon>Myrtales</taxon>
        <taxon>Melastomataceae</taxon>
        <taxon>Melastomatoideae</taxon>
        <taxon>Melastomateae</taxon>
        <taxon>Melastoma</taxon>
    </lineage>
</organism>
<keyword evidence="2" id="KW-1185">Reference proteome</keyword>
<evidence type="ECO:0000313" key="1">
    <source>
        <dbReference type="EMBL" id="KAI4303765.1"/>
    </source>
</evidence>
<dbReference type="EMBL" id="CM042891">
    <property type="protein sequence ID" value="KAI4303765.1"/>
    <property type="molecule type" value="Genomic_DNA"/>
</dbReference>